<dbReference type="InterPro" id="IPR037094">
    <property type="entry name" value="Glyco_hydro_38_cen_sf"/>
</dbReference>
<dbReference type="SMART" id="SM00872">
    <property type="entry name" value="Alpha-mann_mid"/>
    <property type="match status" value="1"/>
</dbReference>
<protein>
    <submittedName>
        <fullName evidence="6">Mannosylglycerate hydrolase</fullName>
        <ecNumber evidence="6">3.2.1.170</ecNumber>
    </submittedName>
</protein>
<evidence type="ECO:0000256" key="4">
    <source>
        <dbReference type="ARBA" id="ARBA00023295"/>
    </source>
</evidence>
<accession>A0A1Y5RZF9</accession>
<dbReference type="InterPro" id="IPR011013">
    <property type="entry name" value="Gal_mutarotase_sf_dom"/>
</dbReference>
<dbReference type="EMBL" id="FWFZ01000003">
    <property type="protein sequence ID" value="SLN26490.1"/>
    <property type="molecule type" value="Genomic_DNA"/>
</dbReference>
<dbReference type="GO" id="GO:0046872">
    <property type="term" value="F:metal ion binding"/>
    <property type="evidence" value="ECO:0007669"/>
    <property type="project" value="UniProtKB-KW"/>
</dbReference>
<dbReference type="GO" id="GO:0004559">
    <property type="term" value="F:alpha-mannosidase activity"/>
    <property type="evidence" value="ECO:0007669"/>
    <property type="project" value="InterPro"/>
</dbReference>
<evidence type="ECO:0000313" key="6">
    <source>
        <dbReference type="EMBL" id="SLN26490.1"/>
    </source>
</evidence>
<dbReference type="InterPro" id="IPR015341">
    <property type="entry name" value="Glyco_hydro_38_cen"/>
</dbReference>
<dbReference type="OrthoDB" id="9772207at2"/>
<dbReference type="CDD" id="cd10789">
    <property type="entry name" value="GH38N_AMII_ER_cytosolic"/>
    <property type="match status" value="1"/>
</dbReference>
<dbReference type="GO" id="GO:0102546">
    <property type="term" value="F:mannosylglycerate hydrolase activity"/>
    <property type="evidence" value="ECO:0007669"/>
    <property type="project" value="UniProtKB-EC"/>
</dbReference>
<proteinExistence type="inferred from homology"/>
<evidence type="ECO:0000313" key="7">
    <source>
        <dbReference type="Proteomes" id="UP000193900"/>
    </source>
</evidence>
<dbReference type="AlphaFoldDB" id="A0A1Y5RZF9"/>
<dbReference type="SUPFAM" id="SSF88713">
    <property type="entry name" value="Glycoside hydrolase/deacetylase"/>
    <property type="match status" value="1"/>
</dbReference>
<dbReference type="Gene3D" id="1.20.1270.50">
    <property type="entry name" value="Glycoside hydrolase family 38, central domain"/>
    <property type="match status" value="1"/>
</dbReference>
<dbReference type="Gene3D" id="3.20.110.10">
    <property type="entry name" value="Glycoside hydrolase 38, N terminal domain"/>
    <property type="match status" value="1"/>
</dbReference>
<name>A0A1Y5RZF9_9RHOB</name>
<feature type="domain" description="Glycoside hydrolase family 38 central" evidence="5">
    <location>
        <begin position="267"/>
        <end position="346"/>
    </location>
</feature>
<dbReference type="Pfam" id="PF07748">
    <property type="entry name" value="Glyco_hydro_38C"/>
    <property type="match status" value="1"/>
</dbReference>
<dbReference type="InterPro" id="IPR027291">
    <property type="entry name" value="Glyco_hydro_38_N_sf"/>
</dbReference>
<keyword evidence="4 6" id="KW-0326">Glycosidase</keyword>
<gene>
    <name evidence="6" type="primary">mngB</name>
    <name evidence="6" type="ORF">ROA7023_00825</name>
</gene>
<evidence type="ECO:0000259" key="5">
    <source>
        <dbReference type="SMART" id="SM00872"/>
    </source>
</evidence>
<dbReference type="InterPro" id="IPR028995">
    <property type="entry name" value="Glyco_hydro_57/38_cen_sf"/>
</dbReference>
<dbReference type="EC" id="3.2.1.170" evidence="6"/>
<organism evidence="6 7">
    <name type="scientific">Roseisalinus antarcticus</name>
    <dbReference type="NCBI Taxonomy" id="254357"/>
    <lineage>
        <taxon>Bacteria</taxon>
        <taxon>Pseudomonadati</taxon>
        <taxon>Pseudomonadota</taxon>
        <taxon>Alphaproteobacteria</taxon>
        <taxon>Rhodobacterales</taxon>
        <taxon>Roseobacteraceae</taxon>
        <taxon>Roseisalinus</taxon>
    </lineage>
</organism>
<keyword evidence="7" id="KW-1185">Reference proteome</keyword>
<reference evidence="6 7" key="1">
    <citation type="submission" date="2017-03" db="EMBL/GenBank/DDBJ databases">
        <authorList>
            <person name="Afonso C.L."/>
            <person name="Miller P.J."/>
            <person name="Scott M.A."/>
            <person name="Spackman E."/>
            <person name="Goraichik I."/>
            <person name="Dimitrov K.M."/>
            <person name="Suarez D.L."/>
            <person name="Swayne D.E."/>
        </authorList>
    </citation>
    <scope>NUCLEOTIDE SEQUENCE [LARGE SCALE GENOMIC DNA]</scope>
    <source>
        <strain evidence="6 7">CECT 7023</strain>
    </source>
</reference>
<evidence type="ECO:0000256" key="2">
    <source>
        <dbReference type="ARBA" id="ARBA00022723"/>
    </source>
</evidence>
<dbReference type="SUPFAM" id="SSF88688">
    <property type="entry name" value="Families 57/38 glycoside transferase middle domain"/>
    <property type="match status" value="1"/>
</dbReference>
<keyword evidence="2" id="KW-0479">Metal-binding</keyword>
<dbReference type="InterPro" id="IPR011330">
    <property type="entry name" value="Glyco_hydro/deAcase_b/a-brl"/>
</dbReference>
<sequence length="810" mass="89079">MTDDQARTLHMIGNAHLDPVWLWRWQEGCAEAIGTCRAAMDRLEEGAGFVFSKGEAHIYAWIEELEPDLFEQIRHYVRQGRWVVVNGWWIQPDCNIPSGESVIRQALYGKRYFREKFGIDVPTGYNVDSFGHPGTFPMLLRHTGSTSYTFMRPNASELDLPGEIFRWRSPDGSEVTAFRIQGAYNTSKREMPLPEKTDLHFRKIAEAGHPFMCFYGVGNHGGAPTQANIAEIERRIAAGEALRFSDPQTFFEAVQDGDWPVFDDELQFHAVGCYAAASSLKTLNRKAESLLEQAEAAATLAARHAGVAYPRAEFERLWRILLFNQFHDTLGGTSLESACVDSERELGGVIHGAELALNAAVRHLARTIAPSGHPEDATMLLVNTNGQPAACLMEAEPWVDKDIVSKRIVVDEDGRPVPFQYADPHGKTTGLQRIVFPLEMPPYSWRMLRFAVDDSGERAPPVAFGAPTEARVFETAGYRLEIDRDGAIASLRGADGREIFASPGHRAILVHDPTDTWGHGGKSFGTEGEGMRLEQVRLIEDGRVRKVVEITCAARESRMVTSVVLPEDGEFPVELRVHLDWRERRTLLRLAYPFGAEAMECEVPGGWAARRMDGSEVPALRWVRVRTAGHEAVLVNESKYSFAARDGTVFLTAVRAPVYAHHDPIPVVEGARYRFMDQGEQSFSLWLKAGSHVSRKDAATLADTLNKPIIVTPHVSRSGTAAPTGGWLTLAAEGAQVSTLKMAEDGGGAVLRVWDLDGTGCEVGVDGAVATVRPHAIATLGLGEAGVTHLDGLERALPQADQAPGRPGVL</sequence>
<dbReference type="InterPro" id="IPR000602">
    <property type="entry name" value="Glyco_hydro_38_N"/>
</dbReference>
<dbReference type="Pfam" id="PF09261">
    <property type="entry name" value="Alpha-mann_mid"/>
    <property type="match status" value="1"/>
</dbReference>
<dbReference type="RefSeq" id="WP_085877743.1">
    <property type="nucleotide sequence ID" value="NZ_FWFZ01000003.1"/>
</dbReference>
<dbReference type="PANTHER" id="PTHR46017">
    <property type="entry name" value="ALPHA-MANNOSIDASE 2C1"/>
    <property type="match status" value="1"/>
</dbReference>
<evidence type="ECO:0000256" key="3">
    <source>
        <dbReference type="ARBA" id="ARBA00022801"/>
    </source>
</evidence>
<keyword evidence="3 6" id="KW-0378">Hydrolase</keyword>
<dbReference type="Proteomes" id="UP000193900">
    <property type="component" value="Unassembled WGS sequence"/>
</dbReference>
<dbReference type="PANTHER" id="PTHR46017:SF1">
    <property type="entry name" value="ALPHA-MANNOSIDASE 2C1"/>
    <property type="match status" value="1"/>
</dbReference>
<comment type="similarity">
    <text evidence="1">Belongs to the glycosyl hydrolase 38 family.</text>
</comment>
<dbReference type="Gene3D" id="2.70.98.30">
    <property type="entry name" value="Golgi alpha-mannosidase II, domain 4"/>
    <property type="match status" value="1"/>
</dbReference>
<dbReference type="GO" id="GO:0006013">
    <property type="term" value="P:mannose metabolic process"/>
    <property type="evidence" value="ECO:0007669"/>
    <property type="project" value="InterPro"/>
</dbReference>
<dbReference type="Pfam" id="PF01074">
    <property type="entry name" value="Glyco_hydro_38N"/>
    <property type="match status" value="1"/>
</dbReference>
<dbReference type="InterPro" id="IPR011682">
    <property type="entry name" value="Glyco_hydro_38_C"/>
</dbReference>
<dbReference type="SUPFAM" id="SSF74650">
    <property type="entry name" value="Galactose mutarotase-like"/>
    <property type="match status" value="1"/>
</dbReference>
<evidence type="ECO:0000256" key="1">
    <source>
        <dbReference type="ARBA" id="ARBA00009792"/>
    </source>
</evidence>
<dbReference type="GO" id="GO:0030246">
    <property type="term" value="F:carbohydrate binding"/>
    <property type="evidence" value="ECO:0007669"/>
    <property type="project" value="InterPro"/>
</dbReference>
<dbReference type="GO" id="GO:0009313">
    <property type="term" value="P:oligosaccharide catabolic process"/>
    <property type="evidence" value="ECO:0007669"/>
    <property type="project" value="TreeGrafter"/>
</dbReference>